<evidence type="ECO:0000313" key="3">
    <source>
        <dbReference type="Proteomes" id="UP000472372"/>
    </source>
</evidence>
<organism evidence="2 3">
    <name type="scientific">Pyrenophora teres f. teres</name>
    <dbReference type="NCBI Taxonomy" id="97479"/>
    <lineage>
        <taxon>Eukaryota</taxon>
        <taxon>Fungi</taxon>
        <taxon>Dikarya</taxon>
        <taxon>Ascomycota</taxon>
        <taxon>Pezizomycotina</taxon>
        <taxon>Dothideomycetes</taxon>
        <taxon>Pleosporomycetidae</taxon>
        <taxon>Pleosporales</taxon>
        <taxon>Pleosporineae</taxon>
        <taxon>Pleosporaceae</taxon>
        <taxon>Pyrenophora</taxon>
    </lineage>
</organism>
<evidence type="ECO:0000256" key="1">
    <source>
        <dbReference type="SAM" id="MobiDB-lite"/>
    </source>
</evidence>
<dbReference type="Proteomes" id="UP000472372">
    <property type="component" value="Chromosome 7"/>
</dbReference>
<feature type="compositionally biased region" description="Acidic residues" evidence="1">
    <location>
        <begin position="362"/>
        <end position="371"/>
    </location>
</feature>
<name>A0A6S6W9K5_9PLEO</name>
<feature type="compositionally biased region" description="Polar residues" evidence="1">
    <location>
        <begin position="221"/>
        <end position="258"/>
    </location>
</feature>
<protein>
    <submittedName>
        <fullName evidence="2">Uncharacterized protein</fullName>
    </submittedName>
</protein>
<gene>
    <name evidence="2" type="ORF">PTTW11_08222</name>
</gene>
<dbReference type="EMBL" id="HG992983">
    <property type="protein sequence ID" value="CAE7195843.1"/>
    <property type="molecule type" value="Genomic_DNA"/>
</dbReference>
<feature type="compositionally biased region" description="Basic residues" evidence="1">
    <location>
        <begin position="127"/>
        <end position="150"/>
    </location>
</feature>
<feature type="region of interest" description="Disordered" evidence="1">
    <location>
        <begin position="102"/>
        <end position="155"/>
    </location>
</feature>
<accession>A0A6S6W9K5</accession>
<feature type="compositionally biased region" description="Polar residues" evidence="1">
    <location>
        <begin position="296"/>
        <end position="317"/>
    </location>
</feature>
<proteinExistence type="predicted"/>
<feature type="region of interest" description="Disordered" evidence="1">
    <location>
        <begin position="359"/>
        <end position="381"/>
    </location>
</feature>
<feature type="region of interest" description="Disordered" evidence="1">
    <location>
        <begin position="196"/>
        <end position="277"/>
    </location>
</feature>
<feature type="region of interest" description="Disordered" evidence="1">
    <location>
        <begin position="291"/>
        <end position="317"/>
    </location>
</feature>
<sequence length="381" mass="42506">MFADTFVNFAFGEQAGTTGQYHMEAPSPRNHALQPFHDTYEHDLAFKPDEPLENCTRSRCFTRRGGIADRGGGSHFIAPIKRRKASDGETDGLIYQSDVIHEEHESTDSTSPPSPPLSPKTIALPRMRTRQRGERKRNGHSHPSSKRRPSWKPNLKNEFVRRGSIDAIMALFNEQVWHDSDVDTCFMAGRRRSSVPATEGRTEFAFTNTDRTKQRRPSTLLHPSSPTLGPTANSMFFQPTPVSSPAHAQTPSTVSPTRPTMPARRGSSLLHPSRPSSETLIDPLLKTIIKLPPSPHSKSQPSVPTTRYVSPSASPKQRCQQKSTEFVFEVPDYSLDASSRDVSLSASQYRKGSVIHSCLSDSESDSEELDELPPLFRGRFR</sequence>
<evidence type="ECO:0000313" key="2">
    <source>
        <dbReference type="EMBL" id="CAE7195843.1"/>
    </source>
</evidence>
<dbReference type="AlphaFoldDB" id="A0A6S6W9K5"/>
<reference evidence="2" key="1">
    <citation type="submission" date="2021-02" db="EMBL/GenBank/DDBJ databases">
        <authorList>
            <person name="Syme A R."/>
            <person name="Syme A R."/>
            <person name="Moolhuijzen P."/>
        </authorList>
    </citation>
    <scope>NUCLEOTIDE SEQUENCE</scope>
    <source>
        <strain evidence="2">W1-1</strain>
    </source>
</reference>